<dbReference type="GO" id="GO:0003824">
    <property type="term" value="F:catalytic activity"/>
    <property type="evidence" value="ECO:0007669"/>
    <property type="project" value="UniProtKB-ARBA"/>
</dbReference>
<gene>
    <name evidence="3" type="primary">fhuF</name>
    <name evidence="3" type="ORF">G6N76_16355</name>
</gene>
<evidence type="ECO:0000313" key="3">
    <source>
        <dbReference type="EMBL" id="NGO65244.1"/>
    </source>
</evidence>
<dbReference type="RefSeq" id="WP_163902338.1">
    <property type="nucleotide sequence ID" value="NZ_CP048427.1"/>
</dbReference>
<keyword evidence="1" id="KW-0472">Membrane</keyword>
<dbReference type="InterPro" id="IPR022770">
    <property type="entry name" value="IucA/IucC-like_C"/>
</dbReference>
<evidence type="ECO:0000259" key="2">
    <source>
        <dbReference type="Pfam" id="PF06276"/>
    </source>
</evidence>
<sequence>MNPDVASEKPVIDHPAASKDVAGIVDFADILARKAGAKYVYCTGKFVLGAPDDTQVLGCRALTGEETFSGLVDRYALRYGDGDRRAVVSMWTMYYFSTLMIGAAVSWLELRRILPLCLDRLNLAVDASSGEPRAFVFSDWGREDEGASVHEAFHEVIREHAELLIDAIAAQSGVSRKLLWANAAGYLSWIVGEVGRLTDPALAVEGRALLDDPFWPDGWKNPMHGMIRRECGQGGETIDRRRVCCLRYALPGIAGCGMVCPLPQGRN</sequence>
<feature type="transmembrane region" description="Helical" evidence="1">
    <location>
        <begin position="93"/>
        <end position="110"/>
    </location>
</feature>
<comment type="caution">
    <text evidence="3">The sequence shown here is derived from an EMBL/GenBank/DDBJ whole genome shotgun (WGS) entry which is preliminary data.</text>
</comment>
<dbReference type="Proteomes" id="UP000477849">
    <property type="component" value="Unassembled WGS sequence"/>
</dbReference>
<organism evidence="3 4">
    <name type="scientific">Rhizobium daejeonense</name>
    <dbReference type="NCBI Taxonomy" id="240521"/>
    <lineage>
        <taxon>Bacteria</taxon>
        <taxon>Pseudomonadati</taxon>
        <taxon>Pseudomonadota</taxon>
        <taxon>Alphaproteobacteria</taxon>
        <taxon>Hyphomicrobiales</taxon>
        <taxon>Rhizobiaceae</taxon>
        <taxon>Rhizobium/Agrobacterium group</taxon>
        <taxon>Rhizobium</taxon>
    </lineage>
</organism>
<feature type="domain" description="Aerobactin siderophore biosynthesis IucA/IucC-like C-terminal" evidence="2">
    <location>
        <begin position="89"/>
        <end position="223"/>
    </location>
</feature>
<proteinExistence type="predicted"/>
<name>A0A6M1RU73_9HYPH</name>
<dbReference type="InterPro" id="IPR008090">
    <property type="entry name" value="Fe_iron_reduct"/>
</dbReference>
<dbReference type="EMBL" id="JAAKZH010000005">
    <property type="protein sequence ID" value="NGO65244.1"/>
    <property type="molecule type" value="Genomic_DNA"/>
</dbReference>
<dbReference type="NCBIfam" id="TIGR03951">
    <property type="entry name" value="Fe_III_red_FhuF"/>
    <property type="match status" value="1"/>
</dbReference>
<protein>
    <submittedName>
        <fullName evidence="3">Siderophore-iron reductase FhuF</fullName>
    </submittedName>
</protein>
<keyword evidence="1" id="KW-0812">Transmembrane</keyword>
<dbReference type="Pfam" id="PF06276">
    <property type="entry name" value="FhuF"/>
    <property type="match status" value="1"/>
</dbReference>
<evidence type="ECO:0000256" key="1">
    <source>
        <dbReference type="SAM" id="Phobius"/>
    </source>
</evidence>
<accession>A0A6M1RU73</accession>
<evidence type="ECO:0000313" key="4">
    <source>
        <dbReference type="Proteomes" id="UP000477849"/>
    </source>
</evidence>
<keyword evidence="4" id="KW-1185">Reference proteome</keyword>
<reference evidence="3 4" key="1">
    <citation type="submission" date="2020-02" db="EMBL/GenBank/DDBJ databases">
        <title>Genome sequence of the type strain CCBAU10050 of Rhizobium daejeonense.</title>
        <authorList>
            <person name="Gao J."/>
            <person name="Sun J."/>
        </authorList>
    </citation>
    <scope>NUCLEOTIDE SEQUENCE [LARGE SCALE GENOMIC DNA]</scope>
    <source>
        <strain evidence="3 4">CCBAU10050</strain>
    </source>
</reference>
<keyword evidence="1" id="KW-1133">Transmembrane helix</keyword>
<dbReference type="AlphaFoldDB" id="A0A6M1RU73"/>